<reference evidence="1" key="1">
    <citation type="submission" date="2018-01" db="EMBL/GenBank/DDBJ databases">
        <authorList>
            <person name="Krukenberg V."/>
        </authorList>
    </citation>
    <scope>NUCLEOTIDE SEQUENCE</scope>
    <source>
        <strain evidence="1">E20ANME2</strain>
    </source>
</reference>
<comment type="caution">
    <text evidence="1">The sequence shown here is derived from an EMBL/GenBank/DDBJ whole genome shotgun (WGS) entry which is preliminary data.</text>
</comment>
<proteinExistence type="predicted"/>
<evidence type="ECO:0000313" key="2">
    <source>
        <dbReference type="Proteomes" id="UP000248329"/>
    </source>
</evidence>
<dbReference type="EMBL" id="PQXF01000003">
    <property type="protein sequence ID" value="PXF61790.1"/>
    <property type="molecule type" value="Genomic_DNA"/>
</dbReference>
<dbReference type="Proteomes" id="UP000248329">
    <property type="component" value="Unassembled WGS sequence"/>
</dbReference>
<name>A0AC61L633_9EURY</name>
<protein>
    <submittedName>
        <fullName evidence="1">Uncharacterized protein</fullName>
    </submittedName>
</protein>
<evidence type="ECO:0000313" key="1">
    <source>
        <dbReference type="EMBL" id="PXF61790.1"/>
    </source>
</evidence>
<sequence length="395" mass="44309">MLNCSRDATMKYLYQDSVKLPIERDFILDLTDLLKLTVAVYPLENGIIAANKEIESERHARDRKVARLDAFERDVGVQLGEIIADDATYEMKICKDATSEACTSCADEQRAKIESDFDASFSDLTEKIDYNSGEMRKVLAPFLESGVYDTSQRYSLASEGGGVLHGEFEAEVDGLSFVYELEFKEPVLVKQLVGVFSIPIPERAGLFQREDVLKMRDISNHRMVSVEYTDEHTIAEFKDRKGEKAVRIEMQHDTNNYSIVYGNAEPINLTKDESILKEIDSAEVIYLMQEVIRCVKDTEKRGVSMLKTMAFDGVDVIEESIIFDGLKVVFAKYGKIASECIAHGAARDELVVKIESENGARSEKYMPISTIESCLSEIGEKGIELAGVFGMDTLK</sequence>
<gene>
    <name evidence="1" type="ORF">C4B59_02785</name>
</gene>
<accession>A0AC61L633</accession>
<organism evidence="1 2">
    <name type="scientific">Candidatus Methanogaster sp</name>
    <dbReference type="NCBI Taxonomy" id="3386292"/>
    <lineage>
        <taxon>Archaea</taxon>
        <taxon>Methanobacteriati</taxon>
        <taxon>Methanobacteriota</taxon>
        <taxon>Stenosarchaea group</taxon>
        <taxon>Methanomicrobia</taxon>
        <taxon>Methanosarcinales</taxon>
        <taxon>ANME-2 cluster</taxon>
        <taxon>Candidatus Methanogasteraceae</taxon>
        <taxon>Candidatus Methanogaster</taxon>
    </lineage>
</organism>